<reference evidence="2" key="1">
    <citation type="submission" date="2018-05" db="EMBL/GenBank/DDBJ databases">
        <authorList>
            <person name="Lanie J.A."/>
            <person name="Ng W.-L."/>
            <person name="Kazmierczak K.M."/>
            <person name="Andrzejewski T.M."/>
            <person name="Davidsen T.M."/>
            <person name="Wayne K.J."/>
            <person name="Tettelin H."/>
            <person name="Glass J.I."/>
            <person name="Rusch D."/>
            <person name="Podicherti R."/>
            <person name="Tsui H.-C.T."/>
            <person name="Winkler M.E."/>
        </authorList>
    </citation>
    <scope>NUCLEOTIDE SEQUENCE</scope>
</reference>
<accession>A0A381WK29</accession>
<keyword evidence="1" id="KW-1133">Transmembrane helix</keyword>
<evidence type="ECO:0000256" key="1">
    <source>
        <dbReference type="SAM" id="Phobius"/>
    </source>
</evidence>
<gene>
    <name evidence="2" type="ORF">METZ01_LOCUS105161</name>
</gene>
<evidence type="ECO:0000313" key="2">
    <source>
        <dbReference type="EMBL" id="SVA52307.1"/>
    </source>
</evidence>
<feature type="transmembrane region" description="Helical" evidence="1">
    <location>
        <begin position="20"/>
        <end position="41"/>
    </location>
</feature>
<organism evidence="2">
    <name type="scientific">marine metagenome</name>
    <dbReference type="NCBI Taxonomy" id="408172"/>
    <lineage>
        <taxon>unclassified sequences</taxon>
        <taxon>metagenomes</taxon>
        <taxon>ecological metagenomes</taxon>
    </lineage>
</organism>
<proteinExistence type="predicted"/>
<protein>
    <submittedName>
        <fullName evidence="2">Uncharacterized protein</fullName>
    </submittedName>
</protein>
<keyword evidence="1" id="KW-0472">Membrane</keyword>
<dbReference type="AlphaFoldDB" id="A0A381WK29"/>
<keyword evidence="1" id="KW-0812">Transmembrane</keyword>
<dbReference type="EMBL" id="UINC01011917">
    <property type="protein sequence ID" value="SVA52307.1"/>
    <property type="molecule type" value="Genomic_DNA"/>
</dbReference>
<feature type="non-terminal residue" evidence="2">
    <location>
        <position position="315"/>
    </location>
</feature>
<name>A0A381WK29_9ZZZZ</name>
<sequence>MAFSDNFEASKLIRMFTDPLNWTLVVLAAAFSYYVLAVPYWQDEFLKRSPQVMTLQEYMDNPSHPREWMLRTLGAPPSSAEIIVEGLSVKHVDNDSITLTSASNTVTQTSGRACDLAEETVMGSEADPPATDILIAGDNMDLLGLSAGQQVSLQVFGLHETDLGWVPLHPELDSDLEEKFTKDEIDELELLEVHVDGNIIRNPYIEIGELRLASGLQPDGEPNTLEGLDNDTEYIQTGSRLAGSLLDLKGVRLVGQDTNVMAPYFVVEDTEGRRANVYYNQRLLSEHRWALDRLGDQCIVVRGVLRRLTPPELRQ</sequence>